<dbReference type="Proteomes" id="UP000694925">
    <property type="component" value="Unplaced"/>
</dbReference>
<keyword evidence="2" id="KW-0469">Meiosis</keyword>
<evidence type="ECO:0000256" key="1">
    <source>
        <dbReference type="ARBA" id="ARBA00023125"/>
    </source>
</evidence>
<keyword evidence="1" id="KW-0238">DNA-binding</keyword>
<dbReference type="Gene3D" id="2.40.50.140">
    <property type="entry name" value="Nucleic acid-binding proteins"/>
    <property type="match status" value="3"/>
</dbReference>
<dbReference type="GO" id="GO:0000712">
    <property type="term" value="P:resolution of meiotic recombination intermediates"/>
    <property type="evidence" value="ECO:0007669"/>
    <property type="project" value="TreeGrafter"/>
</dbReference>
<protein>
    <submittedName>
        <fullName evidence="6">Meiosis-specific with OB domain-containing protein</fullName>
    </submittedName>
</protein>
<organism evidence="5 6">
    <name type="scientific">Ceratina calcarata</name>
    <dbReference type="NCBI Taxonomy" id="156304"/>
    <lineage>
        <taxon>Eukaryota</taxon>
        <taxon>Metazoa</taxon>
        <taxon>Ecdysozoa</taxon>
        <taxon>Arthropoda</taxon>
        <taxon>Hexapoda</taxon>
        <taxon>Insecta</taxon>
        <taxon>Pterygota</taxon>
        <taxon>Neoptera</taxon>
        <taxon>Endopterygota</taxon>
        <taxon>Hymenoptera</taxon>
        <taxon>Apocrita</taxon>
        <taxon>Aculeata</taxon>
        <taxon>Apoidea</taxon>
        <taxon>Anthophila</taxon>
        <taxon>Apidae</taxon>
        <taxon>Ceratina</taxon>
        <taxon>Zadontomerus</taxon>
    </lineage>
</organism>
<dbReference type="AlphaFoldDB" id="A0AAJ7IWN5"/>
<accession>A0AAJ7IWN5</accession>
<feature type="domain" description="MEIOB-like N-terminal" evidence="4">
    <location>
        <begin position="4"/>
        <end position="142"/>
    </location>
</feature>
<dbReference type="PANTHER" id="PTHR21166">
    <property type="entry name" value="CELL DIVISION CONTROL PROTEIN 24 OB DOMAIN-CONTAINING PROTEIN-RELATED"/>
    <property type="match status" value="1"/>
</dbReference>
<name>A0AAJ7IWN5_9HYME</name>
<evidence type="ECO:0000256" key="3">
    <source>
        <dbReference type="ARBA" id="ARBA00038329"/>
    </source>
</evidence>
<evidence type="ECO:0000313" key="5">
    <source>
        <dbReference type="Proteomes" id="UP000694925"/>
    </source>
</evidence>
<dbReference type="PANTHER" id="PTHR21166:SF2">
    <property type="entry name" value="CELL DIVISION CONTROL PROTEIN 24 OB DOMAIN-CONTAINING PROTEIN-RELATED"/>
    <property type="match status" value="1"/>
</dbReference>
<dbReference type="GeneID" id="108623981"/>
<comment type="similarity">
    <text evidence="3">Belongs to the MEIOB family.</text>
</comment>
<reference evidence="6" key="1">
    <citation type="submission" date="2025-08" db="UniProtKB">
        <authorList>
            <consortium name="RefSeq"/>
        </authorList>
    </citation>
    <scope>IDENTIFICATION</scope>
    <source>
        <tissue evidence="6">Whole body</tissue>
    </source>
</reference>
<dbReference type="KEGG" id="ccal:108623981"/>
<gene>
    <name evidence="6" type="primary">LOC108623981</name>
</gene>
<dbReference type="SUPFAM" id="SSF50249">
    <property type="entry name" value="Nucleic acid-binding proteins"/>
    <property type="match status" value="3"/>
</dbReference>
<evidence type="ECO:0000313" key="6">
    <source>
        <dbReference type="RefSeq" id="XP_017878383.1"/>
    </source>
</evidence>
<evidence type="ECO:0000259" key="4">
    <source>
        <dbReference type="Pfam" id="PF24903"/>
    </source>
</evidence>
<dbReference type="CTD" id="31705"/>
<evidence type="ECO:0000256" key="2">
    <source>
        <dbReference type="ARBA" id="ARBA00023254"/>
    </source>
</evidence>
<dbReference type="Pfam" id="PF24903">
    <property type="entry name" value="OB_MEIOB_N"/>
    <property type="match status" value="1"/>
</dbReference>
<dbReference type="InterPro" id="IPR056880">
    <property type="entry name" value="OB_MEIOB_N"/>
</dbReference>
<keyword evidence="5" id="KW-1185">Reference proteome</keyword>
<proteinExistence type="inferred from homology"/>
<sequence length="459" mass="51775">MSAICKQSLKSLQPGMQNVFVIGIIVHNTNMRTIESTRMRFNNGDRGVWSFTLRGSDEDSINVTVWGSTAYVGNLSSTFRIGSIVELINPKVIERSPEDRNESFVPWVSSPCSLTINEGTALIQNHDAPSRADYEPLLAIPIRNLTGLRTLNSIFENLEELCDQYVDVLVIVTFISDVRNVITRDGRNARFRSFEALDDSTEKVVSLTLWENDWIERANVWEPKRTVILLVDARITYNNYRKKIGLSIVRKTFITENPNIPQTEALKNKVQCCEPDVMFGNFATPNPVSISTVMTIQQITTKLNQKPQQDERIQFAAILKAYVMDINVECLDPGMLTIRCAMCKKTVLENQDSCMNLECPAGNGARKPINVMHLNLKVNLKDDTGYLVGCRLSGEVAERVLGCTASEFQAMIIPEREVLKWQYVLERCDVRLHVLGPTSNFTNAIYNILSIQRIGEDEG</sequence>
<dbReference type="InterPro" id="IPR012340">
    <property type="entry name" value="NA-bd_OB-fold"/>
</dbReference>
<dbReference type="InterPro" id="IPR052469">
    <property type="entry name" value="MEIOB"/>
</dbReference>
<dbReference type="GO" id="GO:0003697">
    <property type="term" value="F:single-stranded DNA binding"/>
    <property type="evidence" value="ECO:0007669"/>
    <property type="project" value="TreeGrafter"/>
</dbReference>
<dbReference type="GO" id="GO:0008310">
    <property type="term" value="F:single-stranded DNA 3'-5' DNA exonuclease activity"/>
    <property type="evidence" value="ECO:0007669"/>
    <property type="project" value="TreeGrafter"/>
</dbReference>
<dbReference type="RefSeq" id="XP_017878383.1">
    <property type="nucleotide sequence ID" value="XM_018022894.2"/>
</dbReference>